<name>A0A9N9FBB3_9GLOM</name>
<comment type="caution">
    <text evidence="2">The sequence shown here is derived from an EMBL/GenBank/DDBJ whole genome shotgun (WGS) entry which is preliminary data.</text>
</comment>
<keyword evidence="3" id="KW-1185">Reference proteome</keyword>
<reference evidence="2" key="1">
    <citation type="submission" date="2021-06" db="EMBL/GenBank/DDBJ databases">
        <authorList>
            <person name="Kallberg Y."/>
            <person name="Tangrot J."/>
            <person name="Rosling A."/>
        </authorList>
    </citation>
    <scope>NUCLEOTIDE SEQUENCE</scope>
    <source>
        <strain evidence="2">IA702</strain>
    </source>
</reference>
<organism evidence="2 3">
    <name type="scientific">Paraglomus occultum</name>
    <dbReference type="NCBI Taxonomy" id="144539"/>
    <lineage>
        <taxon>Eukaryota</taxon>
        <taxon>Fungi</taxon>
        <taxon>Fungi incertae sedis</taxon>
        <taxon>Mucoromycota</taxon>
        <taxon>Glomeromycotina</taxon>
        <taxon>Glomeromycetes</taxon>
        <taxon>Paraglomerales</taxon>
        <taxon>Paraglomeraceae</taxon>
        <taxon>Paraglomus</taxon>
    </lineage>
</organism>
<dbReference type="EMBL" id="CAJVPJ010000413">
    <property type="protein sequence ID" value="CAG8522225.1"/>
    <property type="molecule type" value="Genomic_DNA"/>
</dbReference>
<dbReference type="Proteomes" id="UP000789572">
    <property type="component" value="Unassembled WGS sequence"/>
</dbReference>
<feature type="region of interest" description="Disordered" evidence="1">
    <location>
        <begin position="18"/>
        <end position="48"/>
    </location>
</feature>
<sequence length="48" mass="5556">MSPPYYVDTYKLSNEEQFSPRSKLHTTHRHANSKLPPYKQPLLGGVIE</sequence>
<gene>
    <name evidence="2" type="ORF">POCULU_LOCUS3632</name>
</gene>
<evidence type="ECO:0000313" key="2">
    <source>
        <dbReference type="EMBL" id="CAG8522225.1"/>
    </source>
</evidence>
<evidence type="ECO:0000313" key="3">
    <source>
        <dbReference type="Proteomes" id="UP000789572"/>
    </source>
</evidence>
<feature type="non-terminal residue" evidence="2">
    <location>
        <position position="48"/>
    </location>
</feature>
<evidence type="ECO:0000256" key="1">
    <source>
        <dbReference type="SAM" id="MobiDB-lite"/>
    </source>
</evidence>
<dbReference type="AlphaFoldDB" id="A0A9N9FBB3"/>
<proteinExistence type="predicted"/>
<protein>
    <submittedName>
        <fullName evidence="2">8237_t:CDS:1</fullName>
    </submittedName>
</protein>
<accession>A0A9N9FBB3</accession>
<feature type="compositionally biased region" description="Basic residues" evidence="1">
    <location>
        <begin position="22"/>
        <end position="32"/>
    </location>
</feature>